<feature type="domain" description="Major facilitator superfamily (MFS) profile" evidence="9">
    <location>
        <begin position="1"/>
        <end position="300"/>
    </location>
</feature>
<name>A0A3R7SRI8_PENVA</name>
<reference evidence="10 11" key="1">
    <citation type="submission" date="2018-04" db="EMBL/GenBank/DDBJ databases">
        <authorList>
            <person name="Zhang X."/>
            <person name="Yuan J."/>
            <person name="Li F."/>
            <person name="Xiang J."/>
        </authorList>
    </citation>
    <scope>NUCLEOTIDE SEQUENCE [LARGE SCALE GENOMIC DNA]</scope>
    <source>
        <tissue evidence="10">Muscle</tissue>
    </source>
</reference>
<evidence type="ECO:0000256" key="4">
    <source>
        <dbReference type="ARBA" id="ARBA00022692"/>
    </source>
</evidence>
<feature type="compositionally biased region" description="Basic and acidic residues" evidence="7">
    <location>
        <begin position="1"/>
        <end position="19"/>
    </location>
</feature>
<dbReference type="InterPro" id="IPR020846">
    <property type="entry name" value="MFS_dom"/>
</dbReference>
<protein>
    <recommendedName>
        <fullName evidence="9">Major facilitator superfamily (MFS) profile domain-containing protein</fullName>
    </recommendedName>
</protein>
<sequence length="304" mass="32953">MKGGEERKKEGVEGSNEERGDGEEEGELEQGGGGMGGNIAKVFQSAPVRRALFIGCLLQLFQQISGINTVMYYSASIISMAGVRDQSQAIWLAAATSSVNFFGTFIGLWLVERVGRRSLTLGSLLGSTASLLVLALSFQMAYIHSPDVLVPSTTDDCQASNCGVCTSRSECGFCFIGEMSVSGVCANKTILEDDFAVFAYDWCPYQYAWISILGLGLYLAFFSPGMGPMPWTINSEIYPGWARSTCTSITTAVNWASNLLVSLTFLTLTEVLLKHGAFYLYMVLAAVGFLTFYFILPETRGIST</sequence>
<gene>
    <name evidence="10" type="ORF">C7M84_009748</name>
</gene>
<dbReference type="Pfam" id="PF00083">
    <property type="entry name" value="Sugar_tr"/>
    <property type="match status" value="2"/>
</dbReference>
<dbReference type="Proteomes" id="UP000283509">
    <property type="component" value="Unassembled WGS sequence"/>
</dbReference>
<accession>A0A3R7SRI8</accession>
<dbReference type="Gene3D" id="1.20.1250.20">
    <property type="entry name" value="MFS general substrate transporter like domains"/>
    <property type="match status" value="2"/>
</dbReference>
<dbReference type="InterPro" id="IPR003663">
    <property type="entry name" value="Sugar/inositol_transpt"/>
</dbReference>
<dbReference type="PANTHER" id="PTHR48020:SF12">
    <property type="entry name" value="PROTON MYO-INOSITOL COTRANSPORTER"/>
    <property type="match status" value="1"/>
</dbReference>
<organism evidence="10 11">
    <name type="scientific">Penaeus vannamei</name>
    <name type="common">Whiteleg shrimp</name>
    <name type="synonym">Litopenaeus vannamei</name>
    <dbReference type="NCBI Taxonomy" id="6689"/>
    <lineage>
        <taxon>Eukaryota</taxon>
        <taxon>Metazoa</taxon>
        <taxon>Ecdysozoa</taxon>
        <taxon>Arthropoda</taxon>
        <taxon>Crustacea</taxon>
        <taxon>Multicrustacea</taxon>
        <taxon>Malacostraca</taxon>
        <taxon>Eumalacostraca</taxon>
        <taxon>Eucarida</taxon>
        <taxon>Decapoda</taxon>
        <taxon>Dendrobranchiata</taxon>
        <taxon>Penaeoidea</taxon>
        <taxon>Penaeidae</taxon>
        <taxon>Penaeus</taxon>
    </lineage>
</organism>
<feature type="transmembrane region" description="Helical" evidence="8">
    <location>
        <begin position="123"/>
        <end position="143"/>
    </location>
</feature>
<dbReference type="SUPFAM" id="SSF103473">
    <property type="entry name" value="MFS general substrate transporter"/>
    <property type="match status" value="1"/>
</dbReference>
<feature type="transmembrane region" description="Helical" evidence="8">
    <location>
        <begin position="207"/>
        <end position="225"/>
    </location>
</feature>
<evidence type="ECO:0000256" key="1">
    <source>
        <dbReference type="ARBA" id="ARBA00004141"/>
    </source>
</evidence>
<keyword evidence="6 8" id="KW-0472">Membrane</keyword>
<evidence type="ECO:0000256" key="6">
    <source>
        <dbReference type="ARBA" id="ARBA00023136"/>
    </source>
</evidence>
<evidence type="ECO:0000313" key="11">
    <source>
        <dbReference type="Proteomes" id="UP000283509"/>
    </source>
</evidence>
<dbReference type="InterPro" id="IPR005828">
    <property type="entry name" value="MFS_sugar_transport-like"/>
</dbReference>
<dbReference type="STRING" id="6689.A0A3R7SRI8"/>
<feature type="transmembrane region" description="Helical" evidence="8">
    <location>
        <begin position="246"/>
        <end position="266"/>
    </location>
</feature>
<evidence type="ECO:0000256" key="3">
    <source>
        <dbReference type="ARBA" id="ARBA00022448"/>
    </source>
</evidence>
<dbReference type="PRINTS" id="PR00171">
    <property type="entry name" value="SUGRTRNSPORT"/>
</dbReference>
<dbReference type="OrthoDB" id="6340912at2759"/>
<dbReference type="InterPro" id="IPR050814">
    <property type="entry name" value="Myo-inositol_Transporter"/>
</dbReference>
<dbReference type="GO" id="GO:0016324">
    <property type="term" value="C:apical plasma membrane"/>
    <property type="evidence" value="ECO:0007669"/>
    <property type="project" value="TreeGrafter"/>
</dbReference>
<dbReference type="InterPro" id="IPR005829">
    <property type="entry name" value="Sugar_transporter_CS"/>
</dbReference>
<keyword evidence="4 8" id="KW-0812">Transmembrane</keyword>
<dbReference type="EMBL" id="QCYY01002233">
    <property type="protein sequence ID" value="ROT71900.1"/>
    <property type="molecule type" value="Genomic_DNA"/>
</dbReference>
<keyword evidence="5 8" id="KW-1133">Transmembrane helix</keyword>
<dbReference type="GO" id="GO:0005366">
    <property type="term" value="F:myo-inositol:proton symporter activity"/>
    <property type="evidence" value="ECO:0007669"/>
    <property type="project" value="TreeGrafter"/>
</dbReference>
<keyword evidence="3" id="KW-0813">Transport</keyword>
<feature type="region of interest" description="Disordered" evidence="7">
    <location>
        <begin position="1"/>
        <end position="33"/>
    </location>
</feature>
<evidence type="ECO:0000259" key="9">
    <source>
        <dbReference type="PROSITE" id="PS50850"/>
    </source>
</evidence>
<evidence type="ECO:0000256" key="8">
    <source>
        <dbReference type="SAM" id="Phobius"/>
    </source>
</evidence>
<proteinExistence type="inferred from homology"/>
<dbReference type="InterPro" id="IPR036259">
    <property type="entry name" value="MFS_trans_sf"/>
</dbReference>
<comment type="subcellular location">
    <subcellularLocation>
        <location evidence="1">Membrane</location>
        <topology evidence="1">Multi-pass membrane protein</topology>
    </subcellularLocation>
</comment>
<dbReference type="AlphaFoldDB" id="A0A3R7SRI8"/>
<dbReference type="PROSITE" id="PS00216">
    <property type="entry name" value="SUGAR_TRANSPORT_1"/>
    <property type="match status" value="1"/>
</dbReference>
<comment type="similarity">
    <text evidence="2">Belongs to the major facilitator superfamily. Sugar transporter (TC 2.A.1.1) family.</text>
</comment>
<evidence type="ECO:0000256" key="5">
    <source>
        <dbReference type="ARBA" id="ARBA00022989"/>
    </source>
</evidence>
<evidence type="ECO:0000256" key="7">
    <source>
        <dbReference type="SAM" id="MobiDB-lite"/>
    </source>
</evidence>
<evidence type="ECO:0000313" key="10">
    <source>
        <dbReference type="EMBL" id="ROT71900.1"/>
    </source>
</evidence>
<evidence type="ECO:0000256" key="2">
    <source>
        <dbReference type="ARBA" id="ARBA00010992"/>
    </source>
</evidence>
<feature type="transmembrane region" description="Helical" evidence="8">
    <location>
        <begin position="89"/>
        <end position="111"/>
    </location>
</feature>
<keyword evidence="11" id="KW-1185">Reference proteome</keyword>
<dbReference type="PROSITE" id="PS50850">
    <property type="entry name" value="MFS"/>
    <property type="match status" value="1"/>
</dbReference>
<comment type="caution">
    <text evidence="10">The sequence shown here is derived from an EMBL/GenBank/DDBJ whole genome shotgun (WGS) entry which is preliminary data.</text>
</comment>
<feature type="transmembrane region" description="Helical" evidence="8">
    <location>
        <begin position="278"/>
        <end position="296"/>
    </location>
</feature>
<feature type="transmembrane region" description="Helical" evidence="8">
    <location>
        <begin position="51"/>
        <end position="74"/>
    </location>
</feature>
<dbReference type="PANTHER" id="PTHR48020">
    <property type="entry name" value="PROTON MYO-INOSITOL COTRANSPORTER"/>
    <property type="match status" value="1"/>
</dbReference>
<reference evidence="10 11" key="2">
    <citation type="submission" date="2019-01" db="EMBL/GenBank/DDBJ databases">
        <title>The decoding of complex shrimp genome reveals the adaptation for benthos swimmer, frequently molting mechanism and breeding impact on genome.</title>
        <authorList>
            <person name="Sun Y."/>
            <person name="Gao Y."/>
            <person name="Yu Y."/>
        </authorList>
    </citation>
    <scope>NUCLEOTIDE SEQUENCE [LARGE SCALE GENOMIC DNA]</scope>
    <source>
        <tissue evidence="10">Muscle</tissue>
    </source>
</reference>